<comment type="subcellular location">
    <subcellularLocation>
        <location evidence="1">Cytoplasmic vesicle membrane</location>
        <topology evidence="1">Multi-pass membrane protein</topology>
    </subcellularLocation>
    <subcellularLocation>
        <location evidence="2">Endoplasmic reticulum membrane</location>
        <topology evidence="2">Multi-pass membrane protein</topology>
    </subcellularLocation>
    <subcellularLocation>
        <location evidence="4">Golgi apparatus membrane</location>
        <topology evidence="4">Multi-pass membrane protein</topology>
    </subcellularLocation>
    <subcellularLocation>
        <location evidence="3">Preautophagosomal structure membrane</location>
        <topology evidence="3">Multi-pass membrane protein</topology>
    </subcellularLocation>
</comment>
<comment type="catalytic activity">
    <reaction evidence="18">
        <text>a 1,2-diacyl-sn-glycero-3-phosphocholine(in) = a 1,2-diacyl-sn-glycero-3-phosphocholine(out)</text>
        <dbReference type="Rhea" id="RHEA:38571"/>
        <dbReference type="ChEBI" id="CHEBI:57643"/>
    </reaction>
</comment>
<dbReference type="GO" id="GO:0000139">
    <property type="term" value="C:Golgi membrane"/>
    <property type="evidence" value="ECO:0007669"/>
    <property type="project" value="UniProtKB-SubCell"/>
</dbReference>
<dbReference type="GO" id="GO:0034727">
    <property type="term" value="P:piecemeal microautophagy of the nucleus"/>
    <property type="evidence" value="ECO:0007669"/>
    <property type="project" value="TreeGrafter"/>
</dbReference>
<evidence type="ECO:0000256" key="20">
    <source>
        <dbReference type="SAM" id="Phobius"/>
    </source>
</evidence>
<evidence type="ECO:0000256" key="17">
    <source>
        <dbReference type="ARBA" id="ARBA00024621"/>
    </source>
</evidence>
<feature type="compositionally biased region" description="Polar residues" evidence="19">
    <location>
        <begin position="634"/>
        <end position="648"/>
    </location>
</feature>
<feature type="compositionally biased region" description="Polar residues" evidence="19">
    <location>
        <begin position="376"/>
        <end position="386"/>
    </location>
</feature>
<evidence type="ECO:0000256" key="9">
    <source>
        <dbReference type="ARBA" id="ARBA00022989"/>
    </source>
</evidence>
<evidence type="ECO:0000256" key="1">
    <source>
        <dbReference type="ARBA" id="ARBA00004439"/>
    </source>
</evidence>
<keyword evidence="7" id="KW-0813">Transport</keyword>
<evidence type="ECO:0000256" key="2">
    <source>
        <dbReference type="ARBA" id="ARBA00004477"/>
    </source>
</evidence>
<accession>A0A9P6W1D9</accession>
<evidence type="ECO:0000256" key="19">
    <source>
        <dbReference type="SAM" id="MobiDB-lite"/>
    </source>
</evidence>
<comment type="similarity">
    <text evidence="5">Belongs to the ATG9 family.</text>
</comment>
<dbReference type="PANTHER" id="PTHR13038">
    <property type="entry name" value="APG9 AUTOPHAGY 9"/>
    <property type="match status" value="1"/>
</dbReference>
<feature type="transmembrane region" description="Helical" evidence="20">
    <location>
        <begin position="1065"/>
        <end position="1087"/>
    </location>
</feature>
<evidence type="ECO:0000256" key="12">
    <source>
        <dbReference type="ARBA" id="ARBA00023055"/>
    </source>
</evidence>
<feature type="transmembrane region" description="Helical" evidence="20">
    <location>
        <begin position="794"/>
        <end position="814"/>
    </location>
</feature>
<keyword evidence="11" id="KW-0333">Golgi apparatus</keyword>
<protein>
    <recommendedName>
        <fullName evidence="6">Autophagy-related protein 9</fullName>
    </recommendedName>
</protein>
<feature type="compositionally biased region" description="Low complexity" evidence="19">
    <location>
        <begin position="473"/>
        <end position="489"/>
    </location>
</feature>
<dbReference type="GO" id="GO:0005776">
    <property type="term" value="C:autophagosome"/>
    <property type="evidence" value="ECO:0007669"/>
    <property type="project" value="TreeGrafter"/>
</dbReference>
<proteinExistence type="inferred from homology"/>
<dbReference type="GO" id="GO:0006869">
    <property type="term" value="P:lipid transport"/>
    <property type="evidence" value="ECO:0007669"/>
    <property type="project" value="UniProtKB-KW"/>
</dbReference>
<dbReference type="InterPro" id="IPR007241">
    <property type="entry name" value="Autophagy-rel_prot_9"/>
</dbReference>
<feature type="region of interest" description="Disordered" evidence="19">
    <location>
        <begin position="1405"/>
        <end position="1449"/>
    </location>
</feature>
<dbReference type="GO" id="GO:0061709">
    <property type="term" value="P:reticulophagy"/>
    <property type="evidence" value="ECO:0007669"/>
    <property type="project" value="TreeGrafter"/>
</dbReference>
<evidence type="ECO:0000256" key="11">
    <source>
        <dbReference type="ARBA" id="ARBA00023034"/>
    </source>
</evidence>
<dbReference type="GO" id="GO:0034497">
    <property type="term" value="P:protein localization to phagophore assembly site"/>
    <property type="evidence" value="ECO:0007669"/>
    <property type="project" value="TreeGrafter"/>
</dbReference>
<feature type="compositionally biased region" description="Polar residues" evidence="19">
    <location>
        <begin position="509"/>
        <end position="527"/>
    </location>
</feature>
<keyword evidence="13 20" id="KW-0472">Membrane</keyword>
<keyword evidence="22" id="KW-1185">Reference proteome</keyword>
<evidence type="ECO:0000256" key="3">
    <source>
        <dbReference type="ARBA" id="ARBA00004511"/>
    </source>
</evidence>
<reference evidence="21 22" key="1">
    <citation type="submission" date="2020-11" db="EMBL/GenBank/DDBJ databases">
        <title>Kefir isolates.</title>
        <authorList>
            <person name="Marcisauskas S."/>
            <person name="Kim Y."/>
            <person name="Blasche S."/>
        </authorList>
    </citation>
    <scope>NUCLEOTIDE SEQUENCE [LARGE SCALE GENOMIC DNA]</scope>
    <source>
        <strain evidence="21 22">KR</strain>
    </source>
</reference>
<dbReference type="Proteomes" id="UP000777482">
    <property type="component" value="Unassembled WGS sequence"/>
</dbReference>
<feature type="transmembrane region" description="Helical" evidence="20">
    <location>
        <begin position="1103"/>
        <end position="1121"/>
    </location>
</feature>
<evidence type="ECO:0000256" key="7">
    <source>
        <dbReference type="ARBA" id="ARBA00022448"/>
    </source>
</evidence>
<feature type="compositionally biased region" description="Acidic residues" evidence="19">
    <location>
        <begin position="555"/>
        <end position="566"/>
    </location>
</feature>
<feature type="compositionally biased region" description="Basic and acidic residues" evidence="19">
    <location>
        <begin position="567"/>
        <end position="587"/>
    </location>
</feature>
<evidence type="ECO:0000256" key="15">
    <source>
        <dbReference type="ARBA" id="ARBA00024479"/>
    </source>
</evidence>
<name>A0A9P6W1D9_RHOMI</name>
<evidence type="ECO:0000256" key="14">
    <source>
        <dbReference type="ARBA" id="ARBA00023329"/>
    </source>
</evidence>
<dbReference type="GO" id="GO:0000422">
    <property type="term" value="P:autophagy of mitochondrion"/>
    <property type="evidence" value="ECO:0007669"/>
    <property type="project" value="TreeGrafter"/>
</dbReference>
<comment type="catalytic activity">
    <reaction evidence="15">
        <text>a 1,2-diacyl-sn-glycero-3-phospho-L-serine(in) = a 1,2-diacyl-sn-glycero-3-phospho-L-serine(out)</text>
        <dbReference type="Rhea" id="RHEA:38663"/>
        <dbReference type="ChEBI" id="CHEBI:57262"/>
    </reaction>
</comment>
<comment type="catalytic activity">
    <reaction evidence="17">
        <text>a 1,2-diacyl-sn-glycero-3-phospho-(1D-myo-inositol-3-phosphate)(in) = a 1,2-diacyl-sn-glycero-3-phospho-(1D-myo-inositol-3-phosphate)(out)</text>
        <dbReference type="Rhea" id="RHEA:67920"/>
        <dbReference type="ChEBI" id="CHEBI:58088"/>
    </reaction>
</comment>
<evidence type="ECO:0000256" key="8">
    <source>
        <dbReference type="ARBA" id="ARBA00022692"/>
    </source>
</evidence>
<evidence type="ECO:0000313" key="22">
    <source>
        <dbReference type="Proteomes" id="UP000777482"/>
    </source>
</evidence>
<evidence type="ECO:0000256" key="10">
    <source>
        <dbReference type="ARBA" id="ARBA00023006"/>
    </source>
</evidence>
<evidence type="ECO:0000256" key="6">
    <source>
        <dbReference type="ARBA" id="ARBA00018074"/>
    </source>
</evidence>
<keyword evidence="14" id="KW-0968">Cytoplasmic vesicle</keyword>
<feature type="region of interest" description="Disordered" evidence="19">
    <location>
        <begin position="540"/>
        <end position="707"/>
    </location>
</feature>
<dbReference type="GO" id="GO:0034045">
    <property type="term" value="C:phagophore assembly site membrane"/>
    <property type="evidence" value="ECO:0007669"/>
    <property type="project" value="UniProtKB-SubCell"/>
</dbReference>
<keyword evidence="9 20" id="KW-1133">Transmembrane helix</keyword>
<feature type="region of interest" description="Disordered" evidence="19">
    <location>
        <begin position="464"/>
        <end position="527"/>
    </location>
</feature>
<sequence length="1449" mass="162024">MPYRLPLELELTILELAAPPLAIDSLHDRVDFFINVSLVHRSLTAWAQERLHYQFLYTYRRRSDEYERLETRLEAGFGRDRSIRRLFLDLTRFPDKSRQESAPGTKSTYSYSQVLDTLWLKSPPWILDIADLPPPRVLCLDGAEHRLRWCTTKLPVSSETKLFLRNIDLGGNRGLDELAMRQIVFDKCRSSHGSASNVLRGSRRLETLILSETEDDDDIKWTLATLPPSIQIMHIFQHNINVGNDVRHITNILPRLESFTFELLLPSGGSPANDGRDVLAEVSRAVESTIVAPKSTFKYVRSTKSPEDALADALAELGFDSPFRFSCGFRSSAMALPSRVSAALSDIFLPAHSIYNDLDNPQLAEADDDDPIASMRPSSSGHVNRSSHPHERLAVNDDDPFSSVSPSKLSPARSRAVPTPLAPPPHSESSRPTSQQRFTADESIPDIDQRLENDQDARADPFQVEEEAHVEATPRSSRSRSPSPTPTTSIYLPASGSPDKPADQAPISPASSTRTRASQGAMSASRSALGNRSLMGLMGGTRYEGGGFPFGGIGVDEEEEEEGEEGDPFRGEESHRADTKKDARSSSEMETNDLRSLAATLPPPPSALSDTSRTDEEEDAEGPPDFTARIPLVASTSNGDSQNLSRSGRTFRPHNLPGSRSQYVEPMPRRSVRLVGRSRGPTGGILGSPDGDVEQQDPHRRQGRRTGVANMTAKERALWRWVNVNDLDGFLHQVYLYYVGKGIWAIGLERTLNLLTVGWVIGFSTFLIGCIDYPRLWHSHHLSEVVIPRCTSRLSGFTLLVFIAFVGFYALRVVRFGMGIRRLWEMHEFYTELLEVPESDIQTIPWHAIVSRLSALRATHPSALASRAGAHAGIPIERLDAHDVANRIMREENYLIALFNKDLLDISLPVPRFLQGPVGRLLGKGARKKRFGKSMLTQTLEWNLGFCLLGFLFGRDGQVRRAFLTERNKKELVEALKRRFLLMGLINAVFAPFIVCYLLMYSFFRYFEEYHKNPSSIGSRQFTPLARWKFREFNELPHHFQQRLAQAHPLADQYINHYPKAKTVLLSRFVAFLAGSFAAVLILFSLIDPDAFLHFEITPGRTVLFYIGIFGTILAVARGMLPDENRVVDPELLMREIVEHTHYMPAEWKDKLHSSEAAQVHVAFGKLFQMKVILFLQEIFSVLVTPFVLWYTLPKCAGPVVDFFREFTIHVDGLGYVCSFAVFDFKRHGDPNFGAPVQVQEDRWKSAEGKMEKSFMTFAASNPTWAPRDQAQSLFLSKLTEGPAHGSVMHPMPAGVSTRFPSSGSGAHVPTRARSRHRNGHLHQRFSASPLVEEVDHFGEAPADAQRREEKARMYDRAFEQSTMLASSHGSPPSLPRGQFGRHPSKHLPDADLIREESALDGDAFVAPTDTQPFGLPSDEDEGFGGQHEGDSLGPGRSLGGLVGELYRR</sequence>
<dbReference type="PANTHER" id="PTHR13038:SF10">
    <property type="entry name" value="AUTOPHAGY-RELATED PROTEIN 9"/>
    <property type="match status" value="1"/>
</dbReference>
<evidence type="ECO:0000256" key="18">
    <source>
        <dbReference type="ARBA" id="ARBA00024631"/>
    </source>
</evidence>
<comment type="catalytic activity">
    <reaction evidence="16">
        <text>a 1,2-diacyl-sn-glycero-3-phosphoethanolamine(in) = a 1,2-diacyl-sn-glycero-3-phosphoethanolamine(out)</text>
        <dbReference type="Rhea" id="RHEA:38895"/>
        <dbReference type="ChEBI" id="CHEBI:64612"/>
    </reaction>
</comment>
<evidence type="ECO:0000256" key="16">
    <source>
        <dbReference type="ARBA" id="ARBA00024615"/>
    </source>
</evidence>
<feature type="region of interest" description="Disordered" evidence="19">
    <location>
        <begin position="361"/>
        <end position="445"/>
    </location>
</feature>
<gene>
    <name evidence="21" type="primary">ATG9</name>
    <name evidence="21" type="ORF">C6P46_004791</name>
</gene>
<dbReference type="GO" id="GO:0030659">
    <property type="term" value="C:cytoplasmic vesicle membrane"/>
    <property type="evidence" value="ECO:0007669"/>
    <property type="project" value="UniProtKB-SubCell"/>
</dbReference>
<evidence type="ECO:0000256" key="13">
    <source>
        <dbReference type="ARBA" id="ARBA00023136"/>
    </source>
</evidence>
<feature type="compositionally biased region" description="Basic residues" evidence="19">
    <location>
        <begin position="1311"/>
        <end position="1320"/>
    </location>
</feature>
<dbReference type="GO" id="GO:0005789">
    <property type="term" value="C:endoplasmic reticulum membrane"/>
    <property type="evidence" value="ECO:0007669"/>
    <property type="project" value="UniProtKB-SubCell"/>
</dbReference>
<keyword evidence="10" id="KW-0072">Autophagy</keyword>
<keyword evidence="12" id="KW-0445">Lipid transport</keyword>
<feature type="transmembrane region" description="Helical" evidence="20">
    <location>
        <begin position="1172"/>
        <end position="1193"/>
    </location>
</feature>
<dbReference type="Pfam" id="PF04109">
    <property type="entry name" value="ATG9"/>
    <property type="match status" value="1"/>
</dbReference>
<comment type="caution">
    <text evidence="21">The sequence shown here is derived from an EMBL/GenBank/DDBJ whole genome shotgun (WGS) entry which is preliminary data.</text>
</comment>
<feature type="compositionally biased region" description="Gly residues" evidence="19">
    <location>
        <begin position="540"/>
        <end position="554"/>
    </location>
</feature>
<dbReference type="OrthoDB" id="2020634at2759"/>
<feature type="region of interest" description="Disordered" evidence="19">
    <location>
        <begin position="1298"/>
        <end position="1320"/>
    </location>
</feature>
<evidence type="ECO:0000313" key="21">
    <source>
        <dbReference type="EMBL" id="KAG0659990.1"/>
    </source>
</evidence>
<feature type="region of interest" description="Disordered" evidence="19">
    <location>
        <begin position="1363"/>
        <end position="1388"/>
    </location>
</feature>
<organism evidence="21 22">
    <name type="scientific">Rhodotorula mucilaginosa</name>
    <name type="common">Yeast</name>
    <name type="synonym">Rhodotorula rubra</name>
    <dbReference type="NCBI Taxonomy" id="5537"/>
    <lineage>
        <taxon>Eukaryota</taxon>
        <taxon>Fungi</taxon>
        <taxon>Dikarya</taxon>
        <taxon>Basidiomycota</taxon>
        <taxon>Pucciniomycotina</taxon>
        <taxon>Microbotryomycetes</taxon>
        <taxon>Sporidiobolales</taxon>
        <taxon>Sporidiobolaceae</taxon>
        <taxon>Rhodotorula</taxon>
    </lineage>
</organism>
<evidence type="ECO:0000256" key="5">
    <source>
        <dbReference type="ARBA" id="ARBA00006185"/>
    </source>
</evidence>
<keyword evidence="8 20" id="KW-0812">Transmembrane</keyword>
<feature type="transmembrane region" description="Helical" evidence="20">
    <location>
        <begin position="980"/>
        <end position="1004"/>
    </location>
</feature>
<dbReference type="EMBL" id="PUHQ01000048">
    <property type="protein sequence ID" value="KAG0659990.1"/>
    <property type="molecule type" value="Genomic_DNA"/>
</dbReference>
<evidence type="ECO:0000256" key="4">
    <source>
        <dbReference type="ARBA" id="ARBA00004653"/>
    </source>
</evidence>